<dbReference type="PANTHER" id="PTHR10815:SF5">
    <property type="entry name" value="METHYLATED-DNA--PROTEIN-CYSTEINE METHYLTRANSFERASE"/>
    <property type="match status" value="1"/>
</dbReference>
<comment type="catalytic activity">
    <reaction evidence="8">
        <text>a 6-O-methyl-2'-deoxyguanosine in DNA + L-cysteinyl-[protein] = S-methyl-L-cysteinyl-[protein] + a 2'-deoxyguanosine in DNA</text>
        <dbReference type="Rhea" id="RHEA:24000"/>
        <dbReference type="Rhea" id="RHEA-COMP:10131"/>
        <dbReference type="Rhea" id="RHEA-COMP:10132"/>
        <dbReference type="Rhea" id="RHEA-COMP:11367"/>
        <dbReference type="Rhea" id="RHEA-COMP:11368"/>
        <dbReference type="ChEBI" id="CHEBI:29950"/>
        <dbReference type="ChEBI" id="CHEBI:82612"/>
        <dbReference type="ChEBI" id="CHEBI:85445"/>
        <dbReference type="ChEBI" id="CHEBI:85448"/>
        <dbReference type="EC" id="2.1.1.63"/>
    </reaction>
</comment>
<feature type="domain" description="Methylguanine DNA methyltransferase ribonuclease-like" evidence="10">
    <location>
        <begin position="4"/>
        <end position="59"/>
    </location>
</feature>
<dbReference type="Pfam" id="PF02870">
    <property type="entry name" value="Methyltransf_1N"/>
    <property type="match status" value="1"/>
</dbReference>
<dbReference type="PANTHER" id="PTHR10815">
    <property type="entry name" value="METHYLATED-DNA--PROTEIN-CYSTEINE METHYLTRANSFERASE"/>
    <property type="match status" value="1"/>
</dbReference>
<dbReference type="InterPro" id="IPR036388">
    <property type="entry name" value="WH-like_DNA-bd_sf"/>
</dbReference>
<dbReference type="InterPro" id="IPR008332">
    <property type="entry name" value="MethylG_MeTrfase_N"/>
</dbReference>
<dbReference type="GO" id="GO:0003908">
    <property type="term" value="F:methylated-DNA-[protein]-cysteine S-methyltransferase activity"/>
    <property type="evidence" value="ECO:0007669"/>
    <property type="project" value="UniProtKB-EC"/>
</dbReference>
<dbReference type="FunFam" id="1.10.10.10:FF:000214">
    <property type="entry name" value="Methylated-DNA--protein-cysteine methyltransferase"/>
    <property type="match status" value="1"/>
</dbReference>
<reference evidence="12" key="3">
    <citation type="submission" date="2024-03" db="EMBL/GenBank/DDBJ databases">
        <title>The Genome Sequence of Enterococcus sp. DIV0242b.</title>
        <authorList>
            <consortium name="The Broad Institute Genomics Platform"/>
            <consortium name="The Broad Institute Microbial Omics Core"/>
            <consortium name="The Broad Institute Genomic Center for Infectious Diseases"/>
            <person name="Earl A."/>
            <person name="Manson A."/>
            <person name="Gilmore M."/>
            <person name="Schwartman J."/>
            <person name="Shea T."/>
            <person name="Abouelleil A."/>
            <person name="Cao P."/>
            <person name="Chapman S."/>
            <person name="Cusick C."/>
            <person name="Young S."/>
            <person name="Neafsey D."/>
            <person name="Nusbaum C."/>
            <person name="Birren B."/>
        </authorList>
    </citation>
    <scope>NUCLEOTIDE SEQUENCE</scope>
    <source>
        <strain evidence="12">9E7_DIV0242</strain>
    </source>
</reference>
<evidence type="ECO:0000256" key="5">
    <source>
        <dbReference type="ARBA" id="ARBA00022679"/>
    </source>
</evidence>
<dbReference type="PROSITE" id="PS00374">
    <property type="entry name" value="MGMT"/>
    <property type="match status" value="1"/>
</dbReference>
<comment type="catalytic activity">
    <reaction evidence="1">
        <text>a 4-O-methyl-thymidine in DNA + L-cysteinyl-[protein] = a thymidine in DNA + S-methyl-L-cysteinyl-[protein]</text>
        <dbReference type="Rhea" id="RHEA:53428"/>
        <dbReference type="Rhea" id="RHEA-COMP:10131"/>
        <dbReference type="Rhea" id="RHEA-COMP:10132"/>
        <dbReference type="Rhea" id="RHEA-COMP:13555"/>
        <dbReference type="Rhea" id="RHEA-COMP:13556"/>
        <dbReference type="ChEBI" id="CHEBI:29950"/>
        <dbReference type="ChEBI" id="CHEBI:82612"/>
        <dbReference type="ChEBI" id="CHEBI:137386"/>
        <dbReference type="ChEBI" id="CHEBI:137387"/>
        <dbReference type="EC" id="2.1.1.63"/>
    </reaction>
</comment>
<comment type="similarity">
    <text evidence="2">Belongs to the MGMT family.</text>
</comment>
<dbReference type="GO" id="GO:0006281">
    <property type="term" value="P:DNA repair"/>
    <property type="evidence" value="ECO:0007669"/>
    <property type="project" value="UniProtKB-KW"/>
</dbReference>
<evidence type="ECO:0000313" key="13">
    <source>
        <dbReference type="Proteomes" id="UP000195141"/>
    </source>
</evidence>
<protein>
    <recommendedName>
        <fullName evidence="3">methylated-DNA--[protein]-cysteine S-methyltransferase</fullName>
        <ecNumber evidence="3">2.1.1.63</ecNumber>
    </recommendedName>
</protein>
<dbReference type="Proteomes" id="UP000195141">
    <property type="component" value="Chromosome"/>
</dbReference>
<evidence type="ECO:0000313" key="12">
    <source>
        <dbReference type="EMBL" id="WYJ88339.1"/>
    </source>
</evidence>
<dbReference type="Pfam" id="PF01035">
    <property type="entry name" value="DNA_binding_1"/>
    <property type="match status" value="1"/>
</dbReference>
<accession>A0A242KAU9</accession>
<dbReference type="RefSeq" id="WP_086347299.1">
    <property type="nucleotide sequence ID" value="NZ_CP147247.1"/>
</dbReference>
<dbReference type="InterPro" id="IPR036217">
    <property type="entry name" value="MethylDNA_cys_MeTrfase_DNAb"/>
</dbReference>
<evidence type="ECO:0000256" key="4">
    <source>
        <dbReference type="ARBA" id="ARBA00022603"/>
    </source>
</evidence>
<dbReference type="InterPro" id="IPR036631">
    <property type="entry name" value="MGMT_N_sf"/>
</dbReference>
<evidence type="ECO:0000259" key="10">
    <source>
        <dbReference type="Pfam" id="PF02870"/>
    </source>
</evidence>
<dbReference type="CDD" id="cd06445">
    <property type="entry name" value="ATase"/>
    <property type="match status" value="1"/>
</dbReference>
<dbReference type="GO" id="GO:0032259">
    <property type="term" value="P:methylation"/>
    <property type="evidence" value="ECO:0007669"/>
    <property type="project" value="UniProtKB-KW"/>
</dbReference>
<dbReference type="Gene3D" id="3.30.160.70">
    <property type="entry name" value="Methylated DNA-protein cysteine methyltransferase domain"/>
    <property type="match status" value="1"/>
</dbReference>
<proteinExistence type="inferred from homology"/>
<sequence length="151" mass="16893">MEIATPIGSVWLDANEQGLTQVSFFPIENHQTNQWTEQAAQELAFYFSGTLKEFTTPLSFEKGTIFQRKVWDALADIPYGETRSYLDIAIAVNSEKAVRAIGQANRNNPLPIIIPCHRVIGKNGKLTGYMGKTTEEGLSIKSYLLELENIL</sequence>
<dbReference type="InterPro" id="IPR001497">
    <property type="entry name" value="MethylDNA_cys_MeTrfase_AS"/>
</dbReference>
<evidence type="ECO:0000256" key="3">
    <source>
        <dbReference type="ARBA" id="ARBA00011918"/>
    </source>
</evidence>
<keyword evidence="7" id="KW-0234">DNA repair</keyword>
<evidence type="ECO:0000256" key="6">
    <source>
        <dbReference type="ARBA" id="ARBA00022763"/>
    </source>
</evidence>
<evidence type="ECO:0000256" key="2">
    <source>
        <dbReference type="ARBA" id="ARBA00008711"/>
    </source>
</evidence>
<dbReference type="EC" id="2.1.1.63" evidence="3"/>
<evidence type="ECO:0000256" key="7">
    <source>
        <dbReference type="ARBA" id="ARBA00023204"/>
    </source>
</evidence>
<feature type="domain" description="Methylated-DNA-[protein]-cysteine S-methyltransferase DNA binding" evidence="9">
    <location>
        <begin position="66"/>
        <end position="149"/>
    </location>
</feature>
<dbReference type="OrthoDB" id="9802228at2"/>
<dbReference type="InterPro" id="IPR014048">
    <property type="entry name" value="MethylDNA_cys_MeTrfase_DNA-bd"/>
</dbReference>
<evidence type="ECO:0000256" key="1">
    <source>
        <dbReference type="ARBA" id="ARBA00001286"/>
    </source>
</evidence>
<organism evidence="11">
    <name type="scientific">Candidatus Enterococcus clewellii</name>
    <dbReference type="NCBI Taxonomy" id="1834193"/>
    <lineage>
        <taxon>Bacteria</taxon>
        <taxon>Bacillati</taxon>
        <taxon>Bacillota</taxon>
        <taxon>Bacilli</taxon>
        <taxon>Lactobacillales</taxon>
        <taxon>Enterococcaceae</taxon>
        <taxon>Enterococcus</taxon>
    </lineage>
</organism>
<name>A0A242KAU9_9ENTE</name>
<dbReference type="NCBIfam" id="TIGR00589">
    <property type="entry name" value="ogt"/>
    <property type="match status" value="1"/>
</dbReference>
<dbReference type="AlphaFoldDB" id="A0A242KAU9"/>
<dbReference type="SUPFAM" id="SSF46767">
    <property type="entry name" value="Methylated DNA-protein cysteine methyltransferase, C-terminal domain"/>
    <property type="match status" value="1"/>
</dbReference>
<keyword evidence="4" id="KW-0489">Methyltransferase</keyword>
<keyword evidence="5" id="KW-0808">Transferase</keyword>
<dbReference type="SUPFAM" id="SSF53155">
    <property type="entry name" value="Methylated DNA-protein cysteine methyltransferase domain"/>
    <property type="match status" value="1"/>
</dbReference>
<keyword evidence="6" id="KW-0227">DNA damage</keyword>
<evidence type="ECO:0000313" key="11">
    <source>
        <dbReference type="EMBL" id="OTP18293.1"/>
    </source>
</evidence>
<reference evidence="11" key="1">
    <citation type="submission" date="2017-05" db="EMBL/GenBank/DDBJ databases">
        <title>The Genome Sequence of Enterococcus sp. 9E7_DIV0242.</title>
        <authorList>
            <consortium name="The Broad Institute Genomics Platform"/>
            <consortium name="The Broad Institute Genomic Center for Infectious Diseases"/>
            <person name="Earl A."/>
            <person name="Manson A."/>
            <person name="Schwartman J."/>
            <person name="Gilmore M."/>
            <person name="Abouelleil A."/>
            <person name="Cao P."/>
            <person name="Chapman S."/>
            <person name="Cusick C."/>
            <person name="Shea T."/>
            <person name="Young S."/>
            <person name="Neafsey D."/>
            <person name="Nusbaum C."/>
            <person name="Birren B."/>
        </authorList>
    </citation>
    <scope>NUCLEOTIDE SEQUENCE [LARGE SCALE GENOMIC DNA]</scope>
    <source>
        <strain evidence="11">9E7_DIV0242</strain>
    </source>
</reference>
<reference evidence="12" key="2">
    <citation type="submission" date="2017-05" db="EMBL/GenBank/DDBJ databases">
        <authorList>
            <consortium name="The Broad Institute Genomics Platform"/>
            <consortium name="The Broad Institute Genomic Center for Infectious Diseases"/>
            <person name="Earl A."/>
            <person name="Manson A."/>
            <person name="Schwartman J."/>
            <person name="Gilmore M."/>
            <person name="Abouelleil A."/>
            <person name="Cao P."/>
            <person name="Chapman S."/>
            <person name="Cusick C."/>
            <person name="Shea T."/>
            <person name="Young S."/>
            <person name="Neafsey D."/>
            <person name="Nusbaum C."/>
            <person name="Birren B."/>
        </authorList>
    </citation>
    <scope>NUCLEOTIDE SEQUENCE</scope>
    <source>
        <strain evidence="12">9E7_DIV0242</strain>
    </source>
</reference>
<dbReference type="EMBL" id="CP147247">
    <property type="protein sequence ID" value="WYJ88339.1"/>
    <property type="molecule type" value="Genomic_DNA"/>
</dbReference>
<keyword evidence="13" id="KW-1185">Reference proteome</keyword>
<dbReference type="EMBL" id="NGMM01000001">
    <property type="protein sequence ID" value="OTP18293.1"/>
    <property type="molecule type" value="Genomic_DNA"/>
</dbReference>
<gene>
    <name evidence="12" type="ORF">A5888_000058</name>
    <name evidence="11" type="ORF">A5888_000107</name>
</gene>
<evidence type="ECO:0000259" key="9">
    <source>
        <dbReference type="Pfam" id="PF01035"/>
    </source>
</evidence>
<evidence type="ECO:0000256" key="8">
    <source>
        <dbReference type="ARBA" id="ARBA00049348"/>
    </source>
</evidence>
<dbReference type="Gene3D" id="1.10.10.10">
    <property type="entry name" value="Winged helix-like DNA-binding domain superfamily/Winged helix DNA-binding domain"/>
    <property type="match status" value="1"/>
</dbReference>